<dbReference type="PRINTS" id="PR00465">
    <property type="entry name" value="EP450IV"/>
</dbReference>
<dbReference type="SUPFAM" id="SSF48264">
    <property type="entry name" value="Cytochrome P450"/>
    <property type="match status" value="1"/>
</dbReference>
<gene>
    <name evidence="7" type="ORF">PT974_05355</name>
</gene>
<sequence length="238" mass="27453">MKSDYFDFFVGYSTRSVFTTKPYKLHREKRKLISSFYQASNIYKLPEIEEHIVDCAHAVLGHIRSGEDVDAYQLVAWYAIDNITHLVLGPQHRTRALHYDCPERRLLKELKKLQFAGPIHYNYPMFFEALSQTMGRLNPRMSYLQAQKKLEHWCRDRITAAANDPLLFDSRSPVLDACLREIYRLHPAASGRDERVVPKGGCTLSGVHLPEGTIAMSSVMSLHRDIEVFPDPETFLPE</sequence>
<dbReference type="EMBL" id="JAVFKD010000012">
    <property type="protein sequence ID" value="KAK5991960.1"/>
    <property type="molecule type" value="Genomic_DNA"/>
</dbReference>
<keyword evidence="6 7" id="KW-0503">Monooxygenase</keyword>
<dbReference type="InterPro" id="IPR001128">
    <property type="entry name" value="Cyt_P450"/>
</dbReference>
<comment type="caution">
    <text evidence="7">The sequence shown here is derived from an EMBL/GenBank/DDBJ whole genome shotgun (WGS) entry which is preliminary data.</text>
</comment>
<dbReference type="Proteomes" id="UP001338125">
    <property type="component" value="Unassembled WGS sequence"/>
</dbReference>
<keyword evidence="3" id="KW-0349">Heme</keyword>
<keyword evidence="8" id="KW-1185">Reference proteome</keyword>
<dbReference type="GO" id="GO:0004497">
    <property type="term" value="F:monooxygenase activity"/>
    <property type="evidence" value="ECO:0007669"/>
    <property type="project" value="UniProtKB-KW"/>
</dbReference>
<accession>A0ABR0SIH5</accession>
<name>A0ABR0SIH5_9HYPO</name>
<evidence type="ECO:0000256" key="2">
    <source>
        <dbReference type="ARBA" id="ARBA00010617"/>
    </source>
</evidence>
<dbReference type="InterPro" id="IPR002403">
    <property type="entry name" value="Cyt_P450_E_grp-IV"/>
</dbReference>
<evidence type="ECO:0000256" key="5">
    <source>
        <dbReference type="ARBA" id="ARBA00023004"/>
    </source>
</evidence>
<keyword evidence="6 7" id="KW-0560">Oxidoreductase</keyword>
<dbReference type="InterPro" id="IPR036396">
    <property type="entry name" value="Cyt_P450_sf"/>
</dbReference>
<reference evidence="7 8" key="1">
    <citation type="submission" date="2024-01" db="EMBL/GenBank/DDBJ databases">
        <title>Complete genome of Cladobotryum mycophilum ATHUM6906.</title>
        <authorList>
            <person name="Christinaki A.C."/>
            <person name="Myridakis A.I."/>
            <person name="Kouvelis V.N."/>
        </authorList>
    </citation>
    <scope>NUCLEOTIDE SEQUENCE [LARGE SCALE GENOMIC DNA]</scope>
    <source>
        <strain evidence="7 8">ATHUM6906</strain>
    </source>
</reference>
<evidence type="ECO:0000256" key="6">
    <source>
        <dbReference type="ARBA" id="ARBA00023033"/>
    </source>
</evidence>
<comment type="cofactor">
    <cofactor evidence="1">
        <name>heme</name>
        <dbReference type="ChEBI" id="CHEBI:30413"/>
    </cofactor>
</comment>
<evidence type="ECO:0000256" key="1">
    <source>
        <dbReference type="ARBA" id="ARBA00001971"/>
    </source>
</evidence>
<proteinExistence type="inferred from homology"/>
<evidence type="ECO:0000256" key="3">
    <source>
        <dbReference type="ARBA" id="ARBA00022617"/>
    </source>
</evidence>
<dbReference type="PANTHER" id="PTHR24305">
    <property type="entry name" value="CYTOCHROME P450"/>
    <property type="match status" value="1"/>
</dbReference>
<dbReference type="InterPro" id="IPR050121">
    <property type="entry name" value="Cytochrome_P450_monoxygenase"/>
</dbReference>
<dbReference type="Pfam" id="PF00067">
    <property type="entry name" value="p450"/>
    <property type="match status" value="1"/>
</dbReference>
<protein>
    <submittedName>
        <fullName evidence="7">Cytochrome P450 monooxygenase FGM1</fullName>
    </submittedName>
</protein>
<keyword evidence="5" id="KW-0408">Iron</keyword>
<keyword evidence="4" id="KW-0479">Metal-binding</keyword>
<dbReference type="Gene3D" id="1.10.630.10">
    <property type="entry name" value="Cytochrome P450"/>
    <property type="match status" value="2"/>
</dbReference>
<comment type="similarity">
    <text evidence="2">Belongs to the cytochrome P450 family.</text>
</comment>
<evidence type="ECO:0000256" key="4">
    <source>
        <dbReference type="ARBA" id="ARBA00022723"/>
    </source>
</evidence>
<evidence type="ECO:0000313" key="8">
    <source>
        <dbReference type="Proteomes" id="UP001338125"/>
    </source>
</evidence>
<dbReference type="PANTHER" id="PTHR24305:SF166">
    <property type="entry name" value="CYTOCHROME P450 12A4, MITOCHONDRIAL-RELATED"/>
    <property type="match status" value="1"/>
</dbReference>
<organism evidence="7 8">
    <name type="scientific">Cladobotryum mycophilum</name>
    <dbReference type="NCBI Taxonomy" id="491253"/>
    <lineage>
        <taxon>Eukaryota</taxon>
        <taxon>Fungi</taxon>
        <taxon>Dikarya</taxon>
        <taxon>Ascomycota</taxon>
        <taxon>Pezizomycotina</taxon>
        <taxon>Sordariomycetes</taxon>
        <taxon>Hypocreomycetidae</taxon>
        <taxon>Hypocreales</taxon>
        <taxon>Hypocreaceae</taxon>
        <taxon>Cladobotryum</taxon>
    </lineage>
</organism>
<evidence type="ECO:0000313" key="7">
    <source>
        <dbReference type="EMBL" id="KAK5991960.1"/>
    </source>
</evidence>